<gene>
    <name evidence="1" type="ORF">ABNN70_12810</name>
</gene>
<dbReference type="Pfam" id="PF11116">
    <property type="entry name" value="DUF2624"/>
    <property type="match status" value="1"/>
</dbReference>
<dbReference type="RefSeq" id="WP_129929851.1">
    <property type="nucleotide sequence ID" value="NZ_CP159510.1"/>
</dbReference>
<name>A0AAU8IE92_9BACL</name>
<organism evidence="1">
    <name type="scientific">Sporolactobacillus sp. Y61</name>
    <dbReference type="NCBI Taxonomy" id="3160863"/>
    <lineage>
        <taxon>Bacteria</taxon>
        <taxon>Bacillati</taxon>
        <taxon>Bacillota</taxon>
        <taxon>Bacilli</taxon>
        <taxon>Bacillales</taxon>
        <taxon>Sporolactobacillaceae</taxon>
        <taxon>Sporolactobacillus</taxon>
    </lineage>
</organism>
<evidence type="ECO:0000313" key="1">
    <source>
        <dbReference type="EMBL" id="XCJ16523.1"/>
    </source>
</evidence>
<sequence>MNPLIQAIINKRVNSVTADELFQQARQYQIPVSKNQAKRIASRVQGKNLDLFHPNGQLALRRILDDEIGPDLAEKLQQQFNKIIDQFH</sequence>
<proteinExistence type="predicted"/>
<reference evidence="1" key="1">
    <citation type="submission" date="2024-06" db="EMBL/GenBank/DDBJ databases">
        <authorList>
            <person name="Fan A."/>
            <person name="Zhang F.Y."/>
            <person name="Zhang L."/>
        </authorList>
    </citation>
    <scope>NUCLEOTIDE SEQUENCE</scope>
    <source>
        <strain evidence="1">Y61</strain>
    </source>
</reference>
<dbReference type="AlphaFoldDB" id="A0AAU8IE92"/>
<accession>A0AAU8IE92</accession>
<protein>
    <submittedName>
        <fullName evidence="1">DUF2624 family protein</fullName>
    </submittedName>
</protein>
<dbReference type="EMBL" id="CP159510">
    <property type="protein sequence ID" value="XCJ16523.1"/>
    <property type="molecule type" value="Genomic_DNA"/>
</dbReference>
<dbReference type="InterPro" id="IPR020277">
    <property type="entry name" value="DUF2624"/>
</dbReference>